<dbReference type="InterPro" id="IPR036864">
    <property type="entry name" value="Zn2-C6_fun-type_DNA-bd_sf"/>
</dbReference>
<keyword evidence="2" id="KW-0479">Metal-binding</keyword>
<evidence type="ECO:0000256" key="1">
    <source>
        <dbReference type="ARBA" id="ARBA00004123"/>
    </source>
</evidence>
<accession>A0A9P5HED7</accession>
<protein>
    <recommendedName>
        <fullName evidence="4">Zn(2)-C6 fungal-type domain-containing protein</fullName>
    </recommendedName>
</protein>
<evidence type="ECO:0000313" key="5">
    <source>
        <dbReference type="EMBL" id="KAF7553479.1"/>
    </source>
</evidence>
<dbReference type="GO" id="GO:0008270">
    <property type="term" value="F:zinc ion binding"/>
    <property type="evidence" value="ECO:0007669"/>
    <property type="project" value="InterPro"/>
</dbReference>
<dbReference type="InterPro" id="IPR050613">
    <property type="entry name" value="Sec_Metabolite_Reg"/>
</dbReference>
<dbReference type="OrthoDB" id="435881at2759"/>
<evidence type="ECO:0000313" key="6">
    <source>
        <dbReference type="Proteomes" id="UP000722485"/>
    </source>
</evidence>
<dbReference type="Proteomes" id="UP000722485">
    <property type="component" value="Unassembled WGS sequence"/>
</dbReference>
<keyword evidence="3" id="KW-0539">Nucleus</keyword>
<reference evidence="5" key="1">
    <citation type="submission" date="2020-03" db="EMBL/GenBank/DDBJ databases">
        <title>Draft Genome Sequence of Cylindrodendrum hubeiense.</title>
        <authorList>
            <person name="Buettner E."/>
            <person name="Kellner H."/>
        </authorList>
    </citation>
    <scope>NUCLEOTIDE SEQUENCE</scope>
    <source>
        <strain evidence="5">IHI 201604</strain>
    </source>
</reference>
<dbReference type="InterPro" id="IPR007219">
    <property type="entry name" value="XnlR_reg_dom"/>
</dbReference>
<dbReference type="EMBL" id="JAANBB010000045">
    <property type="protein sequence ID" value="KAF7553479.1"/>
    <property type="molecule type" value="Genomic_DNA"/>
</dbReference>
<dbReference type="GO" id="GO:0006351">
    <property type="term" value="P:DNA-templated transcription"/>
    <property type="evidence" value="ECO:0007669"/>
    <property type="project" value="InterPro"/>
</dbReference>
<dbReference type="SUPFAM" id="SSF57701">
    <property type="entry name" value="Zn2/Cys6 DNA-binding domain"/>
    <property type="match status" value="1"/>
</dbReference>
<dbReference type="Gene3D" id="4.10.240.10">
    <property type="entry name" value="Zn(2)-C6 fungal-type DNA-binding domain"/>
    <property type="match status" value="1"/>
</dbReference>
<dbReference type="InterPro" id="IPR001138">
    <property type="entry name" value="Zn2Cys6_DnaBD"/>
</dbReference>
<dbReference type="CDD" id="cd00067">
    <property type="entry name" value="GAL4"/>
    <property type="match status" value="1"/>
</dbReference>
<dbReference type="PANTHER" id="PTHR31001">
    <property type="entry name" value="UNCHARACTERIZED TRANSCRIPTIONAL REGULATORY PROTEIN"/>
    <property type="match status" value="1"/>
</dbReference>
<name>A0A9P5HED7_9HYPO</name>
<evidence type="ECO:0000256" key="2">
    <source>
        <dbReference type="ARBA" id="ARBA00022723"/>
    </source>
</evidence>
<dbReference type="CDD" id="cd12148">
    <property type="entry name" value="fungal_TF_MHR"/>
    <property type="match status" value="1"/>
</dbReference>
<dbReference type="AlphaFoldDB" id="A0A9P5HED7"/>
<sequence>MATSSTSQPEKSEWLVYIPDFPDAAERRTAVFSQHIEKRKSDPSDFWVVGGGITPQQHFVDNFQLMPGILGATLEEPFSPGQSIKITGSAMIVFASTRETVLARLKDDPLSKGLSFGTTIEDNRMSTTVNPAPTRLSNAGRKRRSCVNCSKRKVKCDKQQPCTSCSKIGSECVFPHVSNRSELALTPELMAMLQRLERVVQTLEPRDQEMPGINFAQQCNPEYNGHQNSASGYAPEDAAAMGGVERSDQAIGAEPFEQSFSFEHSEPGLVVESENKCTIWPSVKVPSASLSHKESPGRIVRDHGRDTYVKRWFWDECSTETSSGFTMDDEDCEDIQHVQEHMPKTSTEFCAGNRENHDPQHSSFTLKEKTSHILFEQRLQLWSVYKERVEPLTKLFHLPSLEQDMMASRQQNSDNGMECVLLAISYGAVTSLTEEECLAIFQDGQAQVLPRIREDLERRLSGSMLVHTDDIRPLQALTLYLAFLRHHDPRLSWNLSGVAIRLAQNFGLHREDNLLKLTKFEMEMRRRLWWQIAILDAPSAEEYSGEYNLLEMGTFDTRLPQNLNDAQLDPGMMEYPLEKRGFTGMTFTLVRCEVTNMYRCIADSRKVCGRMGKSYADLTAVPPEFTFVECTSLGHHHTLTDALQQG</sequence>
<dbReference type="PROSITE" id="PS00463">
    <property type="entry name" value="ZN2_CY6_FUNGAL_1"/>
    <property type="match status" value="1"/>
</dbReference>
<dbReference type="PANTHER" id="PTHR31001:SF50">
    <property type="entry name" value="ZN(II)2CYS6 TRANSCRIPTION FACTOR (EUROFUNG)"/>
    <property type="match status" value="1"/>
</dbReference>
<dbReference type="GO" id="GO:0003677">
    <property type="term" value="F:DNA binding"/>
    <property type="evidence" value="ECO:0007669"/>
    <property type="project" value="InterPro"/>
</dbReference>
<dbReference type="Pfam" id="PF04082">
    <property type="entry name" value="Fungal_trans"/>
    <property type="match status" value="1"/>
</dbReference>
<dbReference type="Gene3D" id="3.30.70.1060">
    <property type="entry name" value="Dimeric alpha+beta barrel"/>
    <property type="match status" value="1"/>
</dbReference>
<evidence type="ECO:0000259" key="4">
    <source>
        <dbReference type="PROSITE" id="PS50048"/>
    </source>
</evidence>
<dbReference type="Pfam" id="PF00172">
    <property type="entry name" value="Zn_clus"/>
    <property type="match status" value="1"/>
</dbReference>
<dbReference type="GO" id="GO:0005634">
    <property type="term" value="C:nucleus"/>
    <property type="evidence" value="ECO:0007669"/>
    <property type="project" value="UniProtKB-SubCell"/>
</dbReference>
<feature type="domain" description="Zn(2)-C6 fungal-type" evidence="4">
    <location>
        <begin position="145"/>
        <end position="174"/>
    </location>
</feature>
<dbReference type="SMART" id="SM00906">
    <property type="entry name" value="Fungal_trans"/>
    <property type="match status" value="1"/>
</dbReference>
<dbReference type="GO" id="GO:0000981">
    <property type="term" value="F:DNA-binding transcription factor activity, RNA polymerase II-specific"/>
    <property type="evidence" value="ECO:0007669"/>
    <property type="project" value="InterPro"/>
</dbReference>
<gene>
    <name evidence="5" type="ORF">G7Z17_g3602</name>
</gene>
<proteinExistence type="predicted"/>
<keyword evidence="6" id="KW-1185">Reference proteome</keyword>
<dbReference type="PROSITE" id="PS50048">
    <property type="entry name" value="ZN2_CY6_FUNGAL_2"/>
    <property type="match status" value="1"/>
</dbReference>
<dbReference type="SMART" id="SM00066">
    <property type="entry name" value="GAL4"/>
    <property type="match status" value="1"/>
</dbReference>
<evidence type="ECO:0000256" key="3">
    <source>
        <dbReference type="ARBA" id="ARBA00023242"/>
    </source>
</evidence>
<organism evidence="5 6">
    <name type="scientific">Cylindrodendrum hubeiense</name>
    <dbReference type="NCBI Taxonomy" id="595255"/>
    <lineage>
        <taxon>Eukaryota</taxon>
        <taxon>Fungi</taxon>
        <taxon>Dikarya</taxon>
        <taxon>Ascomycota</taxon>
        <taxon>Pezizomycotina</taxon>
        <taxon>Sordariomycetes</taxon>
        <taxon>Hypocreomycetidae</taxon>
        <taxon>Hypocreales</taxon>
        <taxon>Nectriaceae</taxon>
        <taxon>Cylindrodendrum</taxon>
    </lineage>
</organism>
<comment type="subcellular location">
    <subcellularLocation>
        <location evidence="1">Nucleus</location>
    </subcellularLocation>
</comment>
<comment type="caution">
    <text evidence="5">The sequence shown here is derived from an EMBL/GenBank/DDBJ whole genome shotgun (WGS) entry which is preliminary data.</text>
</comment>